<feature type="region of interest" description="Disordered" evidence="1">
    <location>
        <begin position="116"/>
        <end position="159"/>
    </location>
</feature>
<evidence type="ECO:0000256" key="1">
    <source>
        <dbReference type="SAM" id="MobiDB-lite"/>
    </source>
</evidence>
<feature type="region of interest" description="Disordered" evidence="1">
    <location>
        <begin position="43"/>
        <end position="81"/>
    </location>
</feature>
<accession>A0A8J6E3S7</accession>
<reference evidence="2" key="1">
    <citation type="submission" date="2021-05" db="EMBL/GenBank/DDBJ databases">
        <title>A free-living protist that lacks canonical eukaryotic 1 DNA replication and segregation systems.</title>
        <authorList>
            <person name="Salas-Leiva D.E."/>
            <person name="Tromer E.C."/>
            <person name="Curtis B.A."/>
            <person name="Jerlstrom-Hultqvist J."/>
            <person name="Kolisko M."/>
            <person name="Yi Z."/>
            <person name="Salas-Leiva J.S."/>
            <person name="Gallot-Lavallee L."/>
            <person name="Kops G.J.P.L."/>
            <person name="Archibald J.M."/>
            <person name="Simpson A.G.B."/>
            <person name="Roger A.J."/>
        </authorList>
    </citation>
    <scope>NUCLEOTIDE SEQUENCE</scope>
    <source>
        <strain evidence="2">BICM</strain>
    </source>
</reference>
<organism evidence="2 3">
    <name type="scientific">Carpediemonas membranifera</name>
    <dbReference type="NCBI Taxonomy" id="201153"/>
    <lineage>
        <taxon>Eukaryota</taxon>
        <taxon>Metamonada</taxon>
        <taxon>Carpediemonas-like organisms</taxon>
        <taxon>Carpediemonas</taxon>
    </lineage>
</organism>
<evidence type="ECO:0000313" key="3">
    <source>
        <dbReference type="Proteomes" id="UP000717585"/>
    </source>
</evidence>
<feature type="compositionally biased region" description="Pro residues" evidence="1">
    <location>
        <begin position="64"/>
        <end position="77"/>
    </location>
</feature>
<dbReference type="AlphaFoldDB" id="A0A8J6E3S7"/>
<gene>
    <name evidence="2" type="ORF">J8273_2054</name>
</gene>
<protein>
    <submittedName>
        <fullName evidence="2">Uncharacterized protein</fullName>
    </submittedName>
</protein>
<feature type="region of interest" description="Disordered" evidence="1">
    <location>
        <begin position="399"/>
        <end position="444"/>
    </location>
</feature>
<evidence type="ECO:0000313" key="2">
    <source>
        <dbReference type="EMBL" id="KAG9396323.1"/>
    </source>
</evidence>
<dbReference type="Proteomes" id="UP000717585">
    <property type="component" value="Unassembled WGS sequence"/>
</dbReference>
<comment type="caution">
    <text evidence="2">The sequence shown here is derived from an EMBL/GenBank/DDBJ whole genome shotgun (WGS) entry which is preliminary data.</text>
</comment>
<proteinExistence type="predicted"/>
<feature type="compositionally biased region" description="Polar residues" evidence="1">
    <location>
        <begin position="49"/>
        <end position="61"/>
    </location>
</feature>
<keyword evidence="3" id="KW-1185">Reference proteome</keyword>
<feature type="compositionally biased region" description="Basic and acidic residues" evidence="1">
    <location>
        <begin position="12"/>
        <end position="21"/>
    </location>
</feature>
<name>A0A8J6E3S7_9EUKA</name>
<dbReference type="EMBL" id="JAHDYR010000006">
    <property type="protein sequence ID" value="KAG9396323.1"/>
    <property type="molecule type" value="Genomic_DNA"/>
</dbReference>
<sequence>MPSVKSGAMRPPDAKAIHTTDQDAFMASIRRPLRTASILEELRRMQRGAKTTNSFMQTDSPSPEKLPPIPDESPPTPHVDDSLLETKKMRTVHVPLKQEPQAASIVCNNPVATTKETRETPVASHTRLMATSDPSPAPTRTGPRVSPSPVSVWLQSSNSPVIDTLQTPKRRLPPSHPPLQAAVYTPPQNPVIDFTGITLDSTPDIEALERAGVDPVVARVAERVLNIVWAHYAADLEARKALLARQMSEAREKRAKKAEVFRGIIKQKQAKLRGVASQLDESYKIEQDLQTEIERIKSMTESKYAETAQSLQQTRARTNTTPVDVGVQASGSHMGWLNREQGAQTDAVTTRRVEVQTDEAETRALSVQAVPRDTTTQSVEESWAVLEDDSIMASPMHSVPTATAGSGGTRAGTRPAVGRGLGDGSGGDSLVVSDASEGVSGLDESLDTTLVEETVDPRNLMFTRSGKVMR</sequence>
<feature type="region of interest" description="Disordered" evidence="1">
    <location>
        <begin position="1"/>
        <end position="23"/>
    </location>
</feature>